<keyword evidence="5 7" id="KW-0472">Membrane</keyword>
<dbReference type="PROSITE" id="PS51328">
    <property type="entry name" value="L_LECTIN_LIKE"/>
    <property type="match status" value="1"/>
</dbReference>
<dbReference type="AlphaFoldDB" id="A0A292PRV0"/>
<accession>A0A292PRV0</accession>
<dbReference type="InterPro" id="IPR005052">
    <property type="entry name" value="Lectin_leg"/>
</dbReference>
<proteinExistence type="predicted"/>
<feature type="compositionally biased region" description="Basic and acidic residues" evidence="6">
    <location>
        <begin position="253"/>
        <end position="262"/>
    </location>
</feature>
<keyword evidence="10" id="KW-1185">Reference proteome</keyword>
<evidence type="ECO:0000256" key="3">
    <source>
        <dbReference type="ARBA" id="ARBA00022729"/>
    </source>
</evidence>
<dbReference type="GO" id="GO:0030134">
    <property type="term" value="C:COPII-coated ER to Golgi transport vesicle"/>
    <property type="evidence" value="ECO:0007669"/>
    <property type="project" value="TreeGrafter"/>
</dbReference>
<evidence type="ECO:0000256" key="7">
    <source>
        <dbReference type="SAM" id="Phobius"/>
    </source>
</evidence>
<evidence type="ECO:0000256" key="6">
    <source>
        <dbReference type="SAM" id="MobiDB-lite"/>
    </source>
</evidence>
<sequence length="470" mass="53017">MSSYIPRPLKLLKSLSVISVFLSILLPTFSIAQDHGVYDPDFSIGLVHPFSEDRQTIPGYTIHGSPQILSDRLVLTPPSPGNQRVGLWTTKTNSYHEWILDVSFRTSGGERPGGSFHLWYTAEGGNGKAGMESVYTSKPWDGLALVVDSYGGYGTIRAYLNDGSTDYSIHHDVPSLSFGHCEINYRNRGTFTTLRVTHSPKSFKVEADGSLCFETSRVRLPTGYHYGISAATSETPDSYELFSILLSSPERIDLSQPKDSHHGGQPQQHLDQNQHREQEQEHGRTPHKQDYTMYTPEYGDESPEKYKNEHDQFVDVHNRIQGITHHLTAIQSQIAILYDKVNSLDHKQDEYRTEFRGAIIPRSQIDGMETKMKAVEELVVQIGNAITSKDYTQHFEALHRTLENHHSNLLYTVPNKVTQGLRVTRVTLALTTNTPKVGFGVTLLIVFQLALVVAYIVYKRRRASSPKKYL</sequence>
<evidence type="ECO:0000256" key="4">
    <source>
        <dbReference type="ARBA" id="ARBA00022989"/>
    </source>
</evidence>
<gene>
    <name evidence="9" type="ORF">GSTUAT00005649001</name>
</gene>
<evidence type="ECO:0000256" key="1">
    <source>
        <dbReference type="ARBA" id="ARBA00004479"/>
    </source>
</evidence>
<dbReference type="SUPFAM" id="SSF49899">
    <property type="entry name" value="Concanavalin A-like lectins/glucanases"/>
    <property type="match status" value="1"/>
</dbReference>
<evidence type="ECO:0000313" key="9">
    <source>
        <dbReference type="EMBL" id="CUS10279.1"/>
    </source>
</evidence>
<protein>
    <recommendedName>
        <fullName evidence="8">L-type lectin-like domain-containing protein</fullName>
    </recommendedName>
</protein>
<dbReference type="Pfam" id="PF03388">
    <property type="entry name" value="Lectin_leg-like"/>
    <property type="match status" value="1"/>
</dbReference>
<dbReference type="EMBL" id="LN891051">
    <property type="protein sequence ID" value="CUS10279.1"/>
    <property type="molecule type" value="Genomic_DNA"/>
</dbReference>
<keyword evidence="3" id="KW-0732">Signal</keyword>
<feature type="region of interest" description="Disordered" evidence="6">
    <location>
        <begin position="253"/>
        <end position="305"/>
    </location>
</feature>
<dbReference type="GO" id="GO:0005793">
    <property type="term" value="C:endoplasmic reticulum-Golgi intermediate compartment"/>
    <property type="evidence" value="ECO:0007669"/>
    <property type="project" value="TreeGrafter"/>
</dbReference>
<evidence type="ECO:0000256" key="5">
    <source>
        <dbReference type="ARBA" id="ARBA00023136"/>
    </source>
</evidence>
<dbReference type="InterPro" id="IPR013320">
    <property type="entry name" value="ConA-like_dom_sf"/>
</dbReference>
<dbReference type="GO" id="GO:0005537">
    <property type="term" value="F:D-mannose binding"/>
    <property type="evidence" value="ECO:0007669"/>
    <property type="project" value="TreeGrafter"/>
</dbReference>
<feature type="transmembrane region" description="Helical" evidence="7">
    <location>
        <begin position="437"/>
        <end position="458"/>
    </location>
</feature>
<dbReference type="PANTHER" id="PTHR12223:SF28">
    <property type="entry name" value="LECTIN, MANNOSE BINDING 1 LIKE"/>
    <property type="match status" value="1"/>
</dbReference>
<feature type="compositionally biased region" description="Basic and acidic residues" evidence="6">
    <location>
        <begin position="272"/>
        <end position="290"/>
    </location>
</feature>
<dbReference type="GO" id="GO:0000139">
    <property type="term" value="C:Golgi membrane"/>
    <property type="evidence" value="ECO:0007669"/>
    <property type="project" value="TreeGrafter"/>
</dbReference>
<dbReference type="PANTHER" id="PTHR12223">
    <property type="entry name" value="VESICULAR MANNOSE-BINDING LECTIN"/>
    <property type="match status" value="1"/>
</dbReference>
<dbReference type="Gene3D" id="2.60.120.200">
    <property type="match status" value="1"/>
</dbReference>
<feature type="domain" description="L-type lectin-like" evidence="8">
    <location>
        <begin position="38"/>
        <end position="249"/>
    </location>
</feature>
<evidence type="ECO:0000313" key="10">
    <source>
        <dbReference type="Proteomes" id="UP001412239"/>
    </source>
</evidence>
<evidence type="ECO:0000256" key="2">
    <source>
        <dbReference type="ARBA" id="ARBA00022692"/>
    </source>
</evidence>
<dbReference type="GO" id="GO:0005789">
    <property type="term" value="C:endoplasmic reticulum membrane"/>
    <property type="evidence" value="ECO:0007669"/>
    <property type="project" value="TreeGrafter"/>
</dbReference>
<organism evidence="9 10">
    <name type="scientific">Tuber aestivum</name>
    <name type="common">summer truffle</name>
    <dbReference type="NCBI Taxonomy" id="59557"/>
    <lineage>
        <taxon>Eukaryota</taxon>
        <taxon>Fungi</taxon>
        <taxon>Dikarya</taxon>
        <taxon>Ascomycota</taxon>
        <taxon>Pezizomycotina</taxon>
        <taxon>Pezizomycetes</taxon>
        <taxon>Pezizales</taxon>
        <taxon>Tuberaceae</taxon>
        <taxon>Tuber</taxon>
    </lineage>
</organism>
<evidence type="ECO:0000259" key="8">
    <source>
        <dbReference type="PROSITE" id="PS51328"/>
    </source>
</evidence>
<reference evidence="9" key="1">
    <citation type="submission" date="2015-10" db="EMBL/GenBank/DDBJ databases">
        <authorList>
            <person name="Regsiter A."/>
            <person name="william w."/>
        </authorList>
    </citation>
    <scope>NUCLEOTIDE SEQUENCE</scope>
    <source>
        <strain evidence="9">Montdore</strain>
    </source>
</reference>
<name>A0A292PRV0_9PEZI</name>
<dbReference type="GO" id="GO:0006888">
    <property type="term" value="P:endoplasmic reticulum to Golgi vesicle-mediated transport"/>
    <property type="evidence" value="ECO:0007669"/>
    <property type="project" value="TreeGrafter"/>
</dbReference>
<keyword evidence="2 7" id="KW-0812">Transmembrane</keyword>
<dbReference type="InterPro" id="IPR051136">
    <property type="entry name" value="Intracellular_Lectin-GPT"/>
</dbReference>
<comment type="subcellular location">
    <subcellularLocation>
        <location evidence="1">Membrane</location>
        <topology evidence="1">Single-pass type I membrane protein</topology>
    </subcellularLocation>
</comment>
<keyword evidence="4 7" id="KW-1133">Transmembrane helix</keyword>
<dbReference type="Proteomes" id="UP001412239">
    <property type="component" value="Unassembled WGS sequence"/>
</dbReference>